<dbReference type="RefSeq" id="WP_118324217.1">
    <property type="nucleotide sequence ID" value="NZ_QRYQ01000001.1"/>
</dbReference>
<dbReference type="EMBL" id="QRYQ01000001">
    <property type="protein sequence ID" value="RGU94019.1"/>
    <property type="molecule type" value="Genomic_DNA"/>
</dbReference>
<name>A0A395WB64_9FIRM</name>
<dbReference type="Proteomes" id="UP000265489">
    <property type="component" value="Unassembled WGS sequence"/>
</dbReference>
<organism evidence="1 2">
    <name type="scientific">Holdemanella biformis</name>
    <dbReference type="NCBI Taxonomy" id="1735"/>
    <lineage>
        <taxon>Bacteria</taxon>
        <taxon>Bacillati</taxon>
        <taxon>Bacillota</taxon>
        <taxon>Erysipelotrichia</taxon>
        <taxon>Erysipelotrichales</taxon>
        <taxon>Erysipelotrichaceae</taxon>
        <taxon>Holdemanella</taxon>
    </lineage>
</organism>
<evidence type="ECO:0000313" key="1">
    <source>
        <dbReference type="EMBL" id="RGU94019.1"/>
    </source>
</evidence>
<evidence type="ECO:0000313" key="2">
    <source>
        <dbReference type="Proteomes" id="UP000265489"/>
    </source>
</evidence>
<reference evidence="1 2" key="1">
    <citation type="submission" date="2018-08" db="EMBL/GenBank/DDBJ databases">
        <title>A genome reference for cultivated species of the human gut microbiota.</title>
        <authorList>
            <person name="Zou Y."/>
            <person name="Xue W."/>
            <person name="Luo G."/>
        </authorList>
    </citation>
    <scope>NUCLEOTIDE SEQUENCE [LARGE SCALE GENOMIC DNA]</scope>
    <source>
        <strain evidence="1 2">AF15-20</strain>
    </source>
</reference>
<dbReference type="AlphaFoldDB" id="A0A395WB64"/>
<accession>A0A395WB64</accession>
<sequence length="71" mass="8155">MSTIETFEKLGYKKNVGNGKITYSQDFGSGYFEIIFDLSENEIEIETNMEVVIENDLLLAINQQCKELGWI</sequence>
<gene>
    <name evidence="1" type="ORF">DWW32_00460</name>
</gene>
<proteinExistence type="predicted"/>
<protein>
    <submittedName>
        <fullName evidence="1">Uncharacterized protein</fullName>
    </submittedName>
</protein>
<comment type="caution">
    <text evidence="1">The sequence shown here is derived from an EMBL/GenBank/DDBJ whole genome shotgun (WGS) entry which is preliminary data.</text>
</comment>